<name>L8HI19_ACACF</name>
<dbReference type="GeneID" id="14925894"/>
<dbReference type="AlphaFoldDB" id="L8HI19"/>
<dbReference type="Proteomes" id="UP000011083">
    <property type="component" value="Unassembled WGS sequence"/>
</dbReference>
<keyword evidence="1" id="KW-0472">Membrane</keyword>
<feature type="transmembrane region" description="Helical" evidence="1">
    <location>
        <begin position="67"/>
        <end position="87"/>
    </location>
</feature>
<gene>
    <name evidence="2" type="ORF">ACA1_175370</name>
</gene>
<dbReference type="RefSeq" id="XP_004356762.1">
    <property type="nucleotide sequence ID" value="XM_004356709.1"/>
</dbReference>
<evidence type="ECO:0000313" key="2">
    <source>
        <dbReference type="EMBL" id="ELR24862.1"/>
    </source>
</evidence>
<dbReference type="EMBL" id="KB007811">
    <property type="protein sequence ID" value="ELR24862.1"/>
    <property type="molecule type" value="Genomic_DNA"/>
</dbReference>
<proteinExistence type="predicted"/>
<protein>
    <submittedName>
        <fullName evidence="2">Uncharacterized protein</fullName>
    </submittedName>
</protein>
<organism evidence="2 3">
    <name type="scientific">Acanthamoeba castellanii (strain ATCC 30010 / Neff)</name>
    <dbReference type="NCBI Taxonomy" id="1257118"/>
    <lineage>
        <taxon>Eukaryota</taxon>
        <taxon>Amoebozoa</taxon>
        <taxon>Discosea</taxon>
        <taxon>Longamoebia</taxon>
        <taxon>Centramoebida</taxon>
        <taxon>Acanthamoebidae</taxon>
        <taxon>Acanthamoeba</taxon>
    </lineage>
</organism>
<evidence type="ECO:0000256" key="1">
    <source>
        <dbReference type="SAM" id="Phobius"/>
    </source>
</evidence>
<dbReference type="VEuPathDB" id="AmoebaDB:ACA1_175370"/>
<reference evidence="2 3" key="1">
    <citation type="journal article" date="2013" name="Genome Biol.">
        <title>Genome of Acanthamoeba castellanii highlights extensive lateral gene transfer and early evolution of tyrosine kinase signaling.</title>
        <authorList>
            <person name="Clarke M."/>
            <person name="Lohan A.J."/>
            <person name="Liu B."/>
            <person name="Lagkouvardos I."/>
            <person name="Roy S."/>
            <person name="Zafar N."/>
            <person name="Bertelli C."/>
            <person name="Schilde C."/>
            <person name="Kianianmomeni A."/>
            <person name="Burglin T.R."/>
            <person name="Frech C."/>
            <person name="Turcotte B."/>
            <person name="Kopec K.O."/>
            <person name="Synnott J.M."/>
            <person name="Choo C."/>
            <person name="Paponov I."/>
            <person name="Finkler A."/>
            <person name="Soon Heng Tan C."/>
            <person name="Hutchins A.P."/>
            <person name="Weinmeier T."/>
            <person name="Rattei T."/>
            <person name="Chu J.S."/>
            <person name="Gimenez G."/>
            <person name="Irimia M."/>
            <person name="Rigden D.J."/>
            <person name="Fitzpatrick D.A."/>
            <person name="Lorenzo-Morales J."/>
            <person name="Bateman A."/>
            <person name="Chiu C.H."/>
            <person name="Tang P."/>
            <person name="Hegemann P."/>
            <person name="Fromm H."/>
            <person name="Raoult D."/>
            <person name="Greub G."/>
            <person name="Miranda-Saavedra D."/>
            <person name="Chen N."/>
            <person name="Nash P."/>
            <person name="Ginger M.L."/>
            <person name="Horn M."/>
            <person name="Schaap P."/>
            <person name="Caler L."/>
            <person name="Loftus B."/>
        </authorList>
    </citation>
    <scope>NUCLEOTIDE SEQUENCE [LARGE SCALE GENOMIC DNA]</scope>
    <source>
        <strain evidence="2 3">Neff</strain>
    </source>
</reference>
<accession>L8HI19</accession>
<keyword evidence="1" id="KW-0812">Transmembrane</keyword>
<keyword evidence="1" id="KW-1133">Transmembrane helix</keyword>
<keyword evidence="3" id="KW-1185">Reference proteome</keyword>
<dbReference type="KEGG" id="acan:ACA1_175370"/>
<feature type="transmembrane region" description="Helical" evidence="1">
    <location>
        <begin position="99"/>
        <end position="120"/>
    </location>
</feature>
<evidence type="ECO:0000313" key="3">
    <source>
        <dbReference type="Proteomes" id="UP000011083"/>
    </source>
</evidence>
<sequence>MVYGKDTDLEKQHLLLSAQHVKIYPSGHHFSPKLPPALEGKVSEERFAQTMETINDMWSPSRHLSKIFLASILLMMVSFVAPFVLILHWVTPREHLMSIWIPIDIALVLFNIALFLVILFRSTKTKSKIGAFLEEENVHYNRVGLNLRLVQERTLAGFAGDMSLYVDLLQSANTYGPRMDPTSTV</sequence>